<dbReference type="InterPro" id="IPR036388">
    <property type="entry name" value="WH-like_DNA-bd_sf"/>
</dbReference>
<accession>A0ABU9EA38</accession>
<reference evidence="7 8" key="1">
    <citation type="submission" date="2024-02" db="EMBL/GenBank/DDBJ databases">
        <title>A novel Gemmatimonadota bacterium.</title>
        <authorList>
            <person name="Du Z.-J."/>
            <person name="Ye Y.-Q."/>
        </authorList>
    </citation>
    <scope>NUCLEOTIDE SEQUENCE [LARGE SCALE GENOMIC DNA]</scope>
    <source>
        <strain evidence="7 8">DH-20</strain>
    </source>
</reference>
<dbReference type="InterPro" id="IPR007627">
    <property type="entry name" value="RNA_pol_sigma70_r2"/>
</dbReference>
<evidence type="ECO:0000259" key="6">
    <source>
        <dbReference type="PROSITE" id="PS00622"/>
    </source>
</evidence>
<evidence type="ECO:0000256" key="1">
    <source>
        <dbReference type="ARBA" id="ARBA00010641"/>
    </source>
</evidence>
<dbReference type="InterPro" id="IPR014284">
    <property type="entry name" value="RNA_pol_sigma-70_dom"/>
</dbReference>
<keyword evidence="2" id="KW-0805">Transcription regulation</keyword>
<dbReference type="Proteomes" id="UP001484239">
    <property type="component" value="Unassembled WGS sequence"/>
</dbReference>
<keyword evidence="3" id="KW-0731">Sigma factor</keyword>
<dbReference type="Pfam" id="PF08281">
    <property type="entry name" value="Sigma70_r4_2"/>
    <property type="match status" value="1"/>
</dbReference>
<evidence type="ECO:0000313" key="7">
    <source>
        <dbReference type="EMBL" id="MEK9501588.1"/>
    </source>
</evidence>
<dbReference type="PANTHER" id="PTHR43133:SF8">
    <property type="entry name" value="RNA POLYMERASE SIGMA FACTOR HI_1459-RELATED"/>
    <property type="match status" value="1"/>
</dbReference>
<dbReference type="SUPFAM" id="SSF88946">
    <property type="entry name" value="Sigma2 domain of RNA polymerase sigma factors"/>
    <property type="match status" value="1"/>
</dbReference>
<protein>
    <submittedName>
        <fullName evidence="7">Sigma-70 family RNA polymerase sigma factor</fullName>
    </submittedName>
</protein>
<dbReference type="Pfam" id="PF04542">
    <property type="entry name" value="Sigma70_r2"/>
    <property type="match status" value="1"/>
</dbReference>
<evidence type="ECO:0000256" key="4">
    <source>
        <dbReference type="ARBA" id="ARBA00023125"/>
    </source>
</evidence>
<dbReference type="InterPro" id="IPR013325">
    <property type="entry name" value="RNA_pol_sigma_r2"/>
</dbReference>
<dbReference type="PANTHER" id="PTHR43133">
    <property type="entry name" value="RNA POLYMERASE ECF-TYPE SIGMA FACTO"/>
    <property type="match status" value="1"/>
</dbReference>
<name>A0ABU9EA38_9BACT</name>
<dbReference type="InterPro" id="IPR039425">
    <property type="entry name" value="RNA_pol_sigma-70-like"/>
</dbReference>
<evidence type="ECO:0000256" key="2">
    <source>
        <dbReference type="ARBA" id="ARBA00023015"/>
    </source>
</evidence>
<proteinExistence type="inferred from homology"/>
<feature type="domain" description="HTH luxR-type" evidence="6">
    <location>
        <begin position="136"/>
        <end position="163"/>
    </location>
</feature>
<dbReference type="RefSeq" id="WP_405282373.1">
    <property type="nucleotide sequence ID" value="NZ_CP144380.1"/>
</dbReference>
<organism evidence="7 8">
    <name type="scientific">Gaopeijia maritima</name>
    <dbReference type="NCBI Taxonomy" id="3119007"/>
    <lineage>
        <taxon>Bacteria</taxon>
        <taxon>Pseudomonadati</taxon>
        <taxon>Gemmatimonadota</taxon>
        <taxon>Longimicrobiia</taxon>
        <taxon>Gaopeijiales</taxon>
        <taxon>Gaopeijiaceae</taxon>
        <taxon>Gaopeijia</taxon>
    </lineage>
</organism>
<comment type="caution">
    <text evidence="7">The sequence shown here is derived from an EMBL/GenBank/DDBJ whole genome shotgun (WGS) entry which is preliminary data.</text>
</comment>
<dbReference type="NCBIfam" id="TIGR02937">
    <property type="entry name" value="sigma70-ECF"/>
    <property type="match status" value="1"/>
</dbReference>
<dbReference type="InterPro" id="IPR013324">
    <property type="entry name" value="RNA_pol_sigma_r3/r4-like"/>
</dbReference>
<dbReference type="InterPro" id="IPR000792">
    <property type="entry name" value="Tscrpt_reg_LuxR_C"/>
</dbReference>
<dbReference type="PROSITE" id="PS00622">
    <property type="entry name" value="HTH_LUXR_1"/>
    <property type="match status" value="1"/>
</dbReference>
<dbReference type="EMBL" id="JBBHLI010000006">
    <property type="protein sequence ID" value="MEK9501588.1"/>
    <property type="molecule type" value="Genomic_DNA"/>
</dbReference>
<keyword evidence="4" id="KW-0238">DNA-binding</keyword>
<evidence type="ECO:0000256" key="3">
    <source>
        <dbReference type="ARBA" id="ARBA00023082"/>
    </source>
</evidence>
<evidence type="ECO:0000256" key="5">
    <source>
        <dbReference type="ARBA" id="ARBA00023163"/>
    </source>
</evidence>
<dbReference type="InterPro" id="IPR013249">
    <property type="entry name" value="RNA_pol_sigma70_r4_t2"/>
</dbReference>
<dbReference type="CDD" id="cd06171">
    <property type="entry name" value="Sigma70_r4"/>
    <property type="match status" value="1"/>
</dbReference>
<dbReference type="SUPFAM" id="SSF88659">
    <property type="entry name" value="Sigma3 and sigma4 domains of RNA polymerase sigma factors"/>
    <property type="match status" value="1"/>
</dbReference>
<keyword evidence="8" id="KW-1185">Reference proteome</keyword>
<keyword evidence="5" id="KW-0804">Transcription</keyword>
<gene>
    <name evidence="7" type="ORF">WI372_11410</name>
</gene>
<dbReference type="Gene3D" id="1.10.10.10">
    <property type="entry name" value="Winged helix-like DNA-binding domain superfamily/Winged helix DNA-binding domain"/>
    <property type="match status" value="1"/>
</dbReference>
<evidence type="ECO:0000313" key="8">
    <source>
        <dbReference type="Proteomes" id="UP001484239"/>
    </source>
</evidence>
<comment type="similarity">
    <text evidence="1">Belongs to the sigma-70 factor family. ECF subfamily.</text>
</comment>
<dbReference type="Gene3D" id="1.10.1740.10">
    <property type="match status" value="1"/>
</dbReference>
<sequence length="182" mass="20879">MPQGNRILDAERMEIKALFDDQFPTLYRYCLRMTGEPDLAQDVAQEAFVRLVRDDVQGPVPALKAWLFRVASNLVRDRYRVTENRRRLLEINPVAPEPADDVHESLERTETVAAVRRVLEGLPERDRVLLLMREEGFSYAEIAEEIEVKASSVGTLLARAQRRFADAFRESTGDLYHGEMTS</sequence>